<feature type="transmembrane region" description="Helical" evidence="3">
    <location>
        <begin position="120"/>
        <end position="139"/>
    </location>
</feature>
<feature type="coiled-coil region" evidence="1">
    <location>
        <begin position="243"/>
        <end position="270"/>
    </location>
</feature>
<keyword evidence="3" id="KW-0472">Membrane</keyword>
<evidence type="ECO:0000256" key="3">
    <source>
        <dbReference type="SAM" id="Phobius"/>
    </source>
</evidence>
<gene>
    <name evidence="4" type="ORF">OLC1_LOCUS10940</name>
</gene>
<evidence type="ECO:0000313" key="4">
    <source>
        <dbReference type="EMBL" id="CAI9101328.1"/>
    </source>
</evidence>
<evidence type="ECO:0000313" key="5">
    <source>
        <dbReference type="Proteomes" id="UP001161247"/>
    </source>
</evidence>
<protein>
    <submittedName>
        <fullName evidence="4">OLC1v1038624C2</fullName>
    </submittedName>
</protein>
<evidence type="ECO:0000256" key="1">
    <source>
        <dbReference type="SAM" id="Coils"/>
    </source>
</evidence>
<dbReference type="AlphaFoldDB" id="A0AAV1D1F0"/>
<keyword evidence="3" id="KW-0812">Transmembrane</keyword>
<organism evidence="4 5">
    <name type="scientific">Oldenlandia corymbosa var. corymbosa</name>
    <dbReference type="NCBI Taxonomy" id="529605"/>
    <lineage>
        <taxon>Eukaryota</taxon>
        <taxon>Viridiplantae</taxon>
        <taxon>Streptophyta</taxon>
        <taxon>Embryophyta</taxon>
        <taxon>Tracheophyta</taxon>
        <taxon>Spermatophyta</taxon>
        <taxon>Magnoliopsida</taxon>
        <taxon>eudicotyledons</taxon>
        <taxon>Gunneridae</taxon>
        <taxon>Pentapetalae</taxon>
        <taxon>asterids</taxon>
        <taxon>lamiids</taxon>
        <taxon>Gentianales</taxon>
        <taxon>Rubiaceae</taxon>
        <taxon>Rubioideae</taxon>
        <taxon>Spermacoceae</taxon>
        <taxon>Hedyotis-Oldenlandia complex</taxon>
        <taxon>Oldenlandia</taxon>
    </lineage>
</organism>
<feature type="region of interest" description="Disordered" evidence="2">
    <location>
        <begin position="1"/>
        <end position="24"/>
    </location>
</feature>
<accession>A0AAV1D1F0</accession>
<keyword evidence="1" id="KW-0175">Coiled coil</keyword>
<name>A0AAV1D1F0_OLDCO</name>
<dbReference type="PANTHER" id="PTHR34554">
    <property type="entry name" value="RGS1-HXK1-INTERACTING PROTEIN 1"/>
    <property type="match status" value="1"/>
</dbReference>
<keyword evidence="5" id="KW-1185">Reference proteome</keyword>
<keyword evidence="3" id="KW-1133">Transmembrane helix</keyword>
<sequence>MATVDDDGSSSPKPDGPPPPLSETVASVTHDFAEKLKTLEKDSVLPSIDYAVEQAQFARKTILDSVNDAIDITKSRLDRIRSTSSAHFNQTLDSLQDAKSDFDRYEDMAVQKIKEGICVAASHSLITAGSVFGVSLVVLKKPRRFLYYKTMRYFQKEEVLLSKADEKFKELRTTLNDLNKKAGELEKATAQAELELIKGRTKLRQAGKQIQYGVRSIFKIERQARGLRDVLDELPRVDASRFKAEVSVLAQEVKAEREKLSKEIRKISDHGISV</sequence>
<feature type="coiled-coil region" evidence="1">
    <location>
        <begin position="161"/>
        <end position="195"/>
    </location>
</feature>
<dbReference type="EMBL" id="OX459121">
    <property type="protein sequence ID" value="CAI9101328.1"/>
    <property type="molecule type" value="Genomic_DNA"/>
</dbReference>
<dbReference type="InterPro" id="IPR053284">
    <property type="entry name" value="RGS1-HXK1_interactor"/>
</dbReference>
<evidence type="ECO:0000256" key="2">
    <source>
        <dbReference type="SAM" id="MobiDB-lite"/>
    </source>
</evidence>
<reference evidence="4" key="1">
    <citation type="submission" date="2023-03" db="EMBL/GenBank/DDBJ databases">
        <authorList>
            <person name="Julca I."/>
        </authorList>
    </citation>
    <scope>NUCLEOTIDE SEQUENCE</scope>
</reference>
<proteinExistence type="predicted"/>
<dbReference type="PANTHER" id="PTHR34554:SF1">
    <property type="entry name" value="ALANINE-TRNA LIGASE"/>
    <property type="match status" value="1"/>
</dbReference>
<dbReference type="Proteomes" id="UP001161247">
    <property type="component" value="Chromosome 4"/>
</dbReference>